<keyword evidence="3" id="KW-1185">Reference proteome</keyword>
<feature type="compositionally biased region" description="Basic and acidic residues" evidence="1">
    <location>
        <begin position="31"/>
        <end position="44"/>
    </location>
</feature>
<dbReference type="AlphaFoldDB" id="A0A0P0WMX5"/>
<gene>
    <name evidence="2" type="ordered locus">Os05g0438700</name>
    <name evidence="2" type="ORF">OSNPB_050438700</name>
</gene>
<feature type="region of interest" description="Disordered" evidence="1">
    <location>
        <begin position="1"/>
        <end position="160"/>
    </location>
</feature>
<dbReference type="Gramene" id="Os05t0438700-01">
    <property type="protein sequence ID" value="Os05t0438700-01"/>
    <property type="gene ID" value="Os05g0438700"/>
</dbReference>
<evidence type="ECO:0000313" key="2">
    <source>
        <dbReference type="EMBL" id="BAS94223.1"/>
    </source>
</evidence>
<dbReference type="Proteomes" id="UP000059680">
    <property type="component" value="Chromosome 5"/>
</dbReference>
<reference evidence="2 3" key="3">
    <citation type="journal article" date="2013" name="Rice">
        <title>Improvement of the Oryza sativa Nipponbare reference genome using next generation sequence and optical map data.</title>
        <authorList>
            <person name="Kawahara Y."/>
            <person name="de la Bastide M."/>
            <person name="Hamilton J.P."/>
            <person name="Kanamori H."/>
            <person name="McCombie W.R."/>
            <person name="Ouyang S."/>
            <person name="Schwartz D.C."/>
            <person name="Tanaka T."/>
            <person name="Wu J."/>
            <person name="Zhou S."/>
            <person name="Childs K.L."/>
            <person name="Davidson R.M."/>
            <person name="Lin H."/>
            <person name="Quesada-Ocampo L."/>
            <person name="Vaillancourt B."/>
            <person name="Sakai H."/>
            <person name="Lee S.S."/>
            <person name="Kim J."/>
            <person name="Numa H."/>
            <person name="Itoh T."/>
            <person name="Buell C.R."/>
            <person name="Matsumoto T."/>
        </authorList>
    </citation>
    <scope>NUCLEOTIDE SEQUENCE [LARGE SCALE GENOMIC DNA]</scope>
    <source>
        <strain evidence="3">cv. Nipponbare</strain>
    </source>
</reference>
<sequence length="200" mass="21769">LTPIPQFPNPPSSRASDSKQQQPVQFPNGPHEADGEEVHRRQGAEEAAGDEGGAQVGPGDRRREEAPPLQAGNRRAPGDPQVPEEHGAAHPQAAVPAAGAGDRAGLQDRPPLPELRRRRAAGGRRGLPRRALRGHQPLRHPRQARHHHAQGHPARPPHPWREGVECLRCQIWSCRVRSGVTSFILTCVPYRSGVLVLCTV</sequence>
<evidence type="ECO:0000256" key="1">
    <source>
        <dbReference type="SAM" id="MobiDB-lite"/>
    </source>
</evidence>
<organism evidence="2 3">
    <name type="scientific">Oryza sativa subsp. japonica</name>
    <name type="common">Rice</name>
    <dbReference type="NCBI Taxonomy" id="39947"/>
    <lineage>
        <taxon>Eukaryota</taxon>
        <taxon>Viridiplantae</taxon>
        <taxon>Streptophyta</taxon>
        <taxon>Embryophyta</taxon>
        <taxon>Tracheophyta</taxon>
        <taxon>Spermatophyta</taxon>
        <taxon>Magnoliopsida</taxon>
        <taxon>Liliopsida</taxon>
        <taxon>Poales</taxon>
        <taxon>Poaceae</taxon>
        <taxon>BOP clade</taxon>
        <taxon>Oryzoideae</taxon>
        <taxon>Oryzeae</taxon>
        <taxon>Oryzinae</taxon>
        <taxon>Oryza</taxon>
        <taxon>Oryza sativa</taxon>
    </lineage>
</organism>
<feature type="non-terminal residue" evidence="2">
    <location>
        <position position="1"/>
    </location>
</feature>
<dbReference type="EMBL" id="AP014961">
    <property type="protein sequence ID" value="BAS94223.1"/>
    <property type="molecule type" value="Genomic_DNA"/>
</dbReference>
<protein>
    <submittedName>
        <fullName evidence="2">Os05g0438700 protein</fullName>
    </submittedName>
</protein>
<proteinExistence type="predicted"/>
<name>A0A0P0WMX5_ORYSJ</name>
<reference evidence="3" key="1">
    <citation type="journal article" date="2005" name="Nature">
        <title>The map-based sequence of the rice genome.</title>
        <authorList>
            <consortium name="International rice genome sequencing project (IRGSP)"/>
            <person name="Matsumoto T."/>
            <person name="Wu J."/>
            <person name="Kanamori H."/>
            <person name="Katayose Y."/>
            <person name="Fujisawa M."/>
            <person name="Namiki N."/>
            <person name="Mizuno H."/>
            <person name="Yamamoto K."/>
            <person name="Antonio B.A."/>
            <person name="Baba T."/>
            <person name="Sakata K."/>
            <person name="Nagamura Y."/>
            <person name="Aoki H."/>
            <person name="Arikawa K."/>
            <person name="Arita K."/>
            <person name="Bito T."/>
            <person name="Chiden Y."/>
            <person name="Fujitsuka N."/>
            <person name="Fukunaka R."/>
            <person name="Hamada M."/>
            <person name="Harada C."/>
            <person name="Hayashi A."/>
            <person name="Hijishita S."/>
            <person name="Honda M."/>
            <person name="Hosokawa S."/>
            <person name="Ichikawa Y."/>
            <person name="Idonuma A."/>
            <person name="Iijima M."/>
            <person name="Ikeda M."/>
            <person name="Ikeno M."/>
            <person name="Ito K."/>
            <person name="Ito S."/>
            <person name="Ito T."/>
            <person name="Ito Y."/>
            <person name="Ito Y."/>
            <person name="Iwabuchi A."/>
            <person name="Kamiya K."/>
            <person name="Karasawa W."/>
            <person name="Kurita K."/>
            <person name="Katagiri S."/>
            <person name="Kikuta A."/>
            <person name="Kobayashi H."/>
            <person name="Kobayashi N."/>
            <person name="Machita K."/>
            <person name="Maehara T."/>
            <person name="Masukawa M."/>
            <person name="Mizubayashi T."/>
            <person name="Mukai Y."/>
            <person name="Nagasaki H."/>
            <person name="Nagata Y."/>
            <person name="Naito S."/>
            <person name="Nakashima M."/>
            <person name="Nakama Y."/>
            <person name="Nakamichi Y."/>
            <person name="Nakamura M."/>
            <person name="Meguro A."/>
            <person name="Negishi M."/>
            <person name="Ohta I."/>
            <person name="Ohta T."/>
            <person name="Okamoto M."/>
            <person name="Ono N."/>
            <person name="Saji S."/>
            <person name="Sakaguchi M."/>
            <person name="Sakai K."/>
            <person name="Shibata M."/>
            <person name="Shimokawa T."/>
            <person name="Song J."/>
            <person name="Takazaki Y."/>
            <person name="Terasawa K."/>
            <person name="Tsugane M."/>
            <person name="Tsuji K."/>
            <person name="Ueda S."/>
            <person name="Waki K."/>
            <person name="Yamagata H."/>
            <person name="Yamamoto M."/>
            <person name="Yamamoto S."/>
            <person name="Yamane H."/>
            <person name="Yoshiki S."/>
            <person name="Yoshihara R."/>
            <person name="Yukawa K."/>
            <person name="Zhong H."/>
            <person name="Yano M."/>
            <person name="Yuan Q."/>
            <person name="Ouyang S."/>
            <person name="Liu J."/>
            <person name="Jones K.M."/>
            <person name="Gansberger K."/>
            <person name="Moffat K."/>
            <person name="Hill J."/>
            <person name="Bera J."/>
            <person name="Fadrosh D."/>
            <person name="Jin S."/>
            <person name="Johri S."/>
            <person name="Kim M."/>
            <person name="Overton L."/>
            <person name="Reardon M."/>
            <person name="Tsitrin T."/>
            <person name="Vuong H."/>
            <person name="Weaver B."/>
            <person name="Ciecko A."/>
            <person name="Tallon L."/>
            <person name="Jackson J."/>
            <person name="Pai G."/>
            <person name="Aken S.V."/>
            <person name="Utterback T."/>
            <person name="Reidmuller S."/>
            <person name="Feldblyum T."/>
            <person name="Hsiao J."/>
            <person name="Zismann V."/>
            <person name="Iobst S."/>
            <person name="de Vazeille A.R."/>
            <person name="Buell C.R."/>
            <person name="Ying K."/>
            <person name="Li Y."/>
            <person name="Lu T."/>
            <person name="Huang Y."/>
            <person name="Zhao Q."/>
            <person name="Feng Q."/>
            <person name="Zhang L."/>
            <person name="Zhu J."/>
            <person name="Weng Q."/>
            <person name="Mu J."/>
            <person name="Lu Y."/>
            <person name="Fan D."/>
            <person name="Liu Y."/>
            <person name="Guan J."/>
            <person name="Zhang Y."/>
            <person name="Yu S."/>
            <person name="Liu X."/>
            <person name="Zhang Y."/>
            <person name="Hong G."/>
            <person name="Han B."/>
            <person name="Choisne N."/>
            <person name="Demange N."/>
            <person name="Orjeda G."/>
            <person name="Samain S."/>
            <person name="Cattolico L."/>
            <person name="Pelletier E."/>
            <person name="Couloux A."/>
            <person name="Segurens B."/>
            <person name="Wincker P."/>
            <person name="D'Hont A."/>
            <person name="Scarpelli C."/>
            <person name="Weissenbach J."/>
            <person name="Salanoubat M."/>
            <person name="Quetier F."/>
            <person name="Yu Y."/>
            <person name="Kim H.R."/>
            <person name="Rambo T."/>
            <person name="Currie J."/>
            <person name="Collura K."/>
            <person name="Luo M."/>
            <person name="Yang T."/>
            <person name="Ammiraju J.S.S."/>
            <person name="Engler F."/>
            <person name="Soderlund C."/>
            <person name="Wing R.A."/>
            <person name="Palmer L.E."/>
            <person name="de la Bastide M."/>
            <person name="Spiegel L."/>
            <person name="Nascimento L."/>
            <person name="Zutavern T."/>
            <person name="O'Shaughnessy A."/>
            <person name="Dike S."/>
            <person name="Dedhia N."/>
            <person name="Preston R."/>
            <person name="Balija V."/>
            <person name="McCombie W.R."/>
            <person name="Chow T."/>
            <person name="Chen H."/>
            <person name="Chung M."/>
            <person name="Chen C."/>
            <person name="Shaw J."/>
            <person name="Wu H."/>
            <person name="Hsiao K."/>
            <person name="Chao Y."/>
            <person name="Chu M."/>
            <person name="Cheng C."/>
            <person name="Hour A."/>
            <person name="Lee P."/>
            <person name="Lin S."/>
            <person name="Lin Y."/>
            <person name="Liou J."/>
            <person name="Liu S."/>
            <person name="Hsing Y."/>
            <person name="Raghuvanshi S."/>
            <person name="Mohanty A."/>
            <person name="Bharti A.K."/>
            <person name="Gaur A."/>
            <person name="Gupta V."/>
            <person name="Kumar D."/>
            <person name="Ravi V."/>
            <person name="Vij S."/>
            <person name="Kapur A."/>
            <person name="Khurana P."/>
            <person name="Khurana P."/>
            <person name="Khurana J.P."/>
            <person name="Tyagi A.K."/>
            <person name="Gaikwad K."/>
            <person name="Singh A."/>
            <person name="Dalal V."/>
            <person name="Srivastava S."/>
            <person name="Dixit A."/>
            <person name="Pal A.K."/>
            <person name="Ghazi I.A."/>
            <person name="Yadav M."/>
            <person name="Pandit A."/>
            <person name="Bhargava A."/>
            <person name="Sureshbabu K."/>
            <person name="Batra K."/>
            <person name="Sharma T.R."/>
            <person name="Mohapatra T."/>
            <person name="Singh N.K."/>
            <person name="Messing J."/>
            <person name="Nelson A.B."/>
            <person name="Fuks G."/>
            <person name="Kavchok S."/>
            <person name="Keizer G."/>
            <person name="Linton E."/>
            <person name="Llaca V."/>
            <person name="Song R."/>
            <person name="Tanyolac B."/>
            <person name="Young S."/>
            <person name="Ho-Il K."/>
            <person name="Hahn J.H."/>
            <person name="Sangsakoo G."/>
            <person name="Vanavichit A."/>
            <person name="de Mattos Luiz.A.T."/>
            <person name="Zimmer P.D."/>
            <person name="Malone G."/>
            <person name="Dellagostin O."/>
            <person name="de Oliveira A.C."/>
            <person name="Bevan M."/>
            <person name="Bancroft I."/>
            <person name="Minx P."/>
            <person name="Cordum H."/>
            <person name="Wilson R."/>
            <person name="Cheng Z."/>
            <person name="Jin W."/>
            <person name="Jiang J."/>
            <person name="Leong S.A."/>
            <person name="Iwama H."/>
            <person name="Gojobori T."/>
            <person name="Itoh T."/>
            <person name="Niimura Y."/>
            <person name="Fujii Y."/>
            <person name="Habara T."/>
            <person name="Sakai H."/>
            <person name="Sato Y."/>
            <person name="Wilson G."/>
            <person name="Kumar K."/>
            <person name="McCouch S."/>
            <person name="Juretic N."/>
            <person name="Hoen D."/>
            <person name="Wright S."/>
            <person name="Bruskiewich R."/>
            <person name="Bureau T."/>
            <person name="Miyao A."/>
            <person name="Hirochika H."/>
            <person name="Nishikawa T."/>
            <person name="Kadowaki K."/>
            <person name="Sugiura M."/>
            <person name="Burr B."/>
            <person name="Sasaki T."/>
        </authorList>
    </citation>
    <scope>NUCLEOTIDE SEQUENCE [LARGE SCALE GENOMIC DNA]</scope>
    <source>
        <strain evidence="3">cv. Nipponbare</strain>
    </source>
</reference>
<evidence type="ECO:0000313" key="3">
    <source>
        <dbReference type="Proteomes" id="UP000059680"/>
    </source>
</evidence>
<reference evidence="2 3" key="2">
    <citation type="journal article" date="2013" name="Plant Cell Physiol.">
        <title>Rice Annotation Project Database (RAP-DB): an integrative and interactive database for rice genomics.</title>
        <authorList>
            <person name="Sakai H."/>
            <person name="Lee S.S."/>
            <person name="Tanaka T."/>
            <person name="Numa H."/>
            <person name="Kim J."/>
            <person name="Kawahara Y."/>
            <person name="Wakimoto H."/>
            <person name="Yang C.C."/>
            <person name="Iwamoto M."/>
            <person name="Abe T."/>
            <person name="Yamada Y."/>
            <person name="Muto A."/>
            <person name="Inokuchi H."/>
            <person name="Ikemura T."/>
            <person name="Matsumoto T."/>
            <person name="Sasaki T."/>
            <person name="Itoh T."/>
        </authorList>
    </citation>
    <scope>NUCLEOTIDE SEQUENCE [LARGE SCALE GENOMIC DNA]</scope>
    <source>
        <strain evidence="3">cv. Nipponbare</strain>
    </source>
</reference>
<feature type="compositionally biased region" description="Polar residues" evidence="1">
    <location>
        <begin position="12"/>
        <end position="25"/>
    </location>
</feature>
<feature type="compositionally biased region" description="Low complexity" evidence="1">
    <location>
        <begin position="89"/>
        <end position="104"/>
    </location>
</feature>
<dbReference type="eggNOG" id="ENOG502SH1S">
    <property type="taxonomic scope" value="Eukaryota"/>
</dbReference>
<accession>A0A0P0WMX5</accession>
<feature type="compositionally biased region" description="Basic residues" evidence="1">
    <location>
        <begin position="116"/>
        <end position="150"/>
    </location>
</feature>
<feature type="compositionally biased region" description="Pro residues" evidence="1">
    <location>
        <begin position="1"/>
        <end position="11"/>
    </location>
</feature>